<gene>
    <name evidence="2" type="ORF">CAMP_LOCUS19091</name>
</gene>
<protein>
    <submittedName>
        <fullName evidence="2">Uncharacterized protein</fullName>
    </submittedName>
</protein>
<dbReference type="InterPro" id="IPR019429">
    <property type="entry name" value="7TM_GPCR_serpentine_rcpt_Sri"/>
</dbReference>
<dbReference type="Pfam" id="PF10327">
    <property type="entry name" value="7TM_GPCR_Sri"/>
    <property type="match status" value="1"/>
</dbReference>
<dbReference type="SUPFAM" id="SSF81321">
    <property type="entry name" value="Family A G protein-coupled receptor-like"/>
    <property type="match status" value="1"/>
</dbReference>
<evidence type="ECO:0000313" key="2">
    <source>
        <dbReference type="EMBL" id="CAI5456454.1"/>
    </source>
</evidence>
<keyword evidence="1" id="KW-1133">Transmembrane helix</keyword>
<keyword evidence="3" id="KW-1185">Reference proteome</keyword>
<name>A0A9P1J1I7_9PELO</name>
<feature type="transmembrane region" description="Helical" evidence="1">
    <location>
        <begin position="128"/>
        <end position="151"/>
    </location>
</feature>
<keyword evidence="1" id="KW-0812">Transmembrane</keyword>
<feature type="transmembrane region" description="Helical" evidence="1">
    <location>
        <begin position="75"/>
        <end position="100"/>
    </location>
</feature>
<feature type="transmembrane region" description="Helical" evidence="1">
    <location>
        <begin position="20"/>
        <end position="44"/>
    </location>
</feature>
<evidence type="ECO:0000313" key="3">
    <source>
        <dbReference type="Proteomes" id="UP001152747"/>
    </source>
</evidence>
<dbReference type="AlphaFoldDB" id="A0A9P1J1I7"/>
<evidence type="ECO:0000256" key="1">
    <source>
        <dbReference type="SAM" id="Phobius"/>
    </source>
</evidence>
<accession>A0A9P1J1I7</accession>
<organism evidence="2 3">
    <name type="scientific">Caenorhabditis angaria</name>
    <dbReference type="NCBI Taxonomy" id="860376"/>
    <lineage>
        <taxon>Eukaryota</taxon>
        <taxon>Metazoa</taxon>
        <taxon>Ecdysozoa</taxon>
        <taxon>Nematoda</taxon>
        <taxon>Chromadorea</taxon>
        <taxon>Rhabditida</taxon>
        <taxon>Rhabditina</taxon>
        <taxon>Rhabditomorpha</taxon>
        <taxon>Rhabditoidea</taxon>
        <taxon>Rhabditidae</taxon>
        <taxon>Peloderinae</taxon>
        <taxon>Caenorhabditis</taxon>
    </lineage>
</organism>
<proteinExistence type="predicted"/>
<comment type="caution">
    <text evidence="2">The sequence shown here is derived from an EMBL/GenBank/DDBJ whole genome shotgun (WGS) entry which is preliminary data.</text>
</comment>
<sequence length="159" mass="17841">MESCFLRKYSALISFGKQNLISSILIILSVVFNQTCIVLLIFALPTREEELNLIPEEYKYYFELLEDYLIFEIDIMTITFFASVPIGSAFIIGVIIFTTYKMLKVLSNSSSTNSNATIKRHRDVLKSLIAQSLTVFIFVVPVIIVVFAIALELPAANGG</sequence>
<dbReference type="Proteomes" id="UP001152747">
    <property type="component" value="Unassembled WGS sequence"/>
</dbReference>
<reference evidence="2" key="1">
    <citation type="submission" date="2022-11" db="EMBL/GenBank/DDBJ databases">
        <authorList>
            <person name="Kikuchi T."/>
        </authorList>
    </citation>
    <scope>NUCLEOTIDE SEQUENCE</scope>
    <source>
        <strain evidence="2">PS1010</strain>
    </source>
</reference>
<dbReference type="EMBL" id="CANHGI010000006">
    <property type="protein sequence ID" value="CAI5456454.1"/>
    <property type="molecule type" value="Genomic_DNA"/>
</dbReference>
<keyword evidence="1" id="KW-0472">Membrane</keyword>